<evidence type="ECO:0000313" key="2">
    <source>
        <dbReference type="Proteomes" id="UP000053424"/>
    </source>
</evidence>
<feature type="non-terminal residue" evidence="1">
    <location>
        <position position="1"/>
    </location>
</feature>
<reference evidence="1 2" key="1">
    <citation type="submission" date="2014-04" db="EMBL/GenBank/DDBJ databases">
        <authorList>
            <consortium name="DOE Joint Genome Institute"/>
            <person name="Kuo A."/>
            <person name="Gay G."/>
            <person name="Dore J."/>
            <person name="Kohler A."/>
            <person name="Nagy L.G."/>
            <person name="Floudas D."/>
            <person name="Copeland A."/>
            <person name="Barry K.W."/>
            <person name="Cichocki N."/>
            <person name="Veneault-Fourrey C."/>
            <person name="LaButti K."/>
            <person name="Lindquist E.A."/>
            <person name="Lipzen A."/>
            <person name="Lundell T."/>
            <person name="Morin E."/>
            <person name="Murat C."/>
            <person name="Sun H."/>
            <person name="Tunlid A."/>
            <person name="Henrissat B."/>
            <person name="Grigoriev I.V."/>
            <person name="Hibbett D.S."/>
            <person name="Martin F."/>
            <person name="Nordberg H.P."/>
            <person name="Cantor M.N."/>
            <person name="Hua S.X."/>
        </authorList>
    </citation>
    <scope>NUCLEOTIDE SEQUENCE [LARGE SCALE GENOMIC DNA]</scope>
    <source>
        <strain evidence="2">h7</strain>
    </source>
</reference>
<name>A0A0C3C944_HEBCY</name>
<dbReference type="EMBL" id="KN831772">
    <property type="protein sequence ID" value="KIM45365.1"/>
    <property type="molecule type" value="Genomic_DNA"/>
</dbReference>
<organism evidence="1 2">
    <name type="scientific">Hebeloma cylindrosporum</name>
    <dbReference type="NCBI Taxonomy" id="76867"/>
    <lineage>
        <taxon>Eukaryota</taxon>
        <taxon>Fungi</taxon>
        <taxon>Dikarya</taxon>
        <taxon>Basidiomycota</taxon>
        <taxon>Agaricomycotina</taxon>
        <taxon>Agaricomycetes</taxon>
        <taxon>Agaricomycetidae</taxon>
        <taxon>Agaricales</taxon>
        <taxon>Agaricineae</taxon>
        <taxon>Hymenogastraceae</taxon>
        <taxon>Hebeloma</taxon>
    </lineage>
</organism>
<dbReference type="Proteomes" id="UP000053424">
    <property type="component" value="Unassembled WGS sequence"/>
</dbReference>
<keyword evidence="2" id="KW-1185">Reference proteome</keyword>
<dbReference type="HOGENOM" id="CLU_000288_6_7_1"/>
<dbReference type="AlphaFoldDB" id="A0A0C3C944"/>
<reference evidence="2" key="2">
    <citation type="submission" date="2015-01" db="EMBL/GenBank/DDBJ databases">
        <title>Evolutionary Origins and Diversification of the Mycorrhizal Mutualists.</title>
        <authorList>
            <consortium name="DOE Joint Genome Institute"/>
            <consortium name="Mycorrhizal Genomics Consortium"/>
            <person name="Kohler A."/>
            <person name="Kuo A."/>
            <person name="Nagy L.G."/>
            <person name="Floudas D."/>
            <person name="Copeland A."/>
            <person name="Barry K.W."/>
            <person name="Cichocki N."/>
            <person name="Veneault-Fourrey C."/>
            <person name="LaButti K."/>
            <person name="Lindquist E.A."/>
            <person name="Lipzen A."/>
            <person name="Lundell T."/>
            <person name="Morin E."/>
            <person name="Murat C."/>
            <person name="Riley R."/>
            <person name="Ohm R."/>
            <person name="Sun H."/>
            <person name="Tunlid A."/>
            <person name="Henrissat B."/>
            <person name="Grigoriev I.V."/>
            <person name="Hibbett D.S."/>
            <person name="Martin F."/>
        </authorList>
    </citation>
    <scope>NUCLEOTIDE SEQUENCE [LARGE SCALE GENOMIC DNA]</scope>
    <source>
        <strain evidence="2">h7</strain>
    </source>
</reference>
<feature type="non-terminal residue" evidence="1">
    <location>
        <position position="163"/>
    </location>
</feature>
<evidence type="ECO:0008006" key="3">
    <source>
        <dbReference type="Google" id="ProtNLM"/>
    </source>
</evidence>
<protein>
    <recommendedName>
        <fullName evidence="3">NACHT domain-containing protein</fullName>
    </recommendedName>
</protein>
<accession>A0A0C3C944</accession>
<sequence length="163" mass="18244">DPALFGRSLEAQLTTLVIGPLLQLKNSGYFIRNPSARVIVIDGLDECNNPEVQCYILEVIAGVVQQYDLPLLFLIASRPEQHLTAAFNFGTLDKNTTRLALDDDFPPEDDIRIFLRDSFVKVKQTHPLKAHIPSGWPAEDLINTIILKSSGQFIYASTVMKYV</sequence>
<dbReference type="OrthoDB" id="5967843at2759"/>
<gene>
    <name evidence="1" type="ORF">M413DRAFT_55175</name>
</gene>
<evidence type="ECO:0000313" key="1">
    <source>
        <dbReference type="EMBL" id="KIM45365.1"/>
    </source>
</evidence>
<dbReference type="STRING" id="686832.A0A0C3C944"/>
<proteinExistence type="predicted"/>